<dbReference type="AlphaFoldDB" id="A0AA37GZD9"/>
<dbReference type="EMBL" id="BPPX01000038">
    <property type="protein sequence ID" value="GJC89166.1"/>
    <property type="molecule type" value="Genomic_DNA"/>
</dbReference>
<protein>
    <submittedName>
        <fullName evidence="1">Uncharacterized protein</fullName>
    </submittedName>
</protein>
<name>A0AA37GZD9_9PEZI</name>
<comment type="caution">
    <text evidence="1">The sequence shown here is derived from an EMBL/GenBank/DDBJ whole genome shotgun (WGS) entry which is preliminary data.</text>
</comment>
<proteinExistence type="predicted"/>
<dbReference type="Proteomes" id="UP001055172">
    <property type="component" value="Unassembled WGS sequence"/>
</dbReference>
<gene>
    <name evidence="1" type="ORF">ColLi_12004</name>
</gene>
<evidence type="ECO:0000313" key="2">
    <source>
        <dbReference type="Proteomes" id="UP001055172"/>
    </source>
</evidence>
<reference evidence="1 2" key="1">
    <citation type="submission" date="2021-07" db="EMBL/GenBank/DDBJ databases">
        <title>Genome data of Colletotrichum spaethianum.</title>
        <authorList>
            <person name="Utami Y.D."/>
            <person name="Hiruma K."/>
        </authorList>
    </citation>
    <scope>NUCLEOTIDE SEQUENCE [LARGE SCALE GENOMIC DNA]</scope>
    <source>
        <strain evidence="1 2">MAFF 242679</strain>
    </source>
</reference>
<accession>A0AA37GZD9</accession>
<sequence length="67" mass="7223">MTTRKESTGSTFDPKHRSRYLARTDASLPALLAPTNGDGMFLLPRLFCRQCLQESPLTSGAGGAPAR</sequence>
<keyword evidence="2" id="KW-1185">Reference proteome</keyword>
<organism evidence="1 2">
    <name type="scientific">Colletotrichum liriopes</name>
    <dbReference type="NCBI Taxonomy" id="708192"/>
    <lineage>
        <taxon>Eukaryota</taxon>
        <taxon>Fungi</taxon>
        <taxon>Dikarya</taxon>
        <taxon>Ascomycota</taxon>
        <taxon>Pezizomycotina</taxon>
        <taxon>Sordariomycetes</taxon>
        <taxon>Hypocreomycetidae</taxon>
        <taxon>Glomerellales</taxon>
        <taxon>Glomerellaceae</taxon>
        <taxon>Colletotrichum</taxon>
        <taxon>Colletotrichum spaethianum species complex</taxon>
    </lineage>
</organism>
<evidence type="ECO:0000313" key="1">
    <source>
        <dbReference type="EMBL" id="GJC89166.1"/>
    </source>
</evidence>